<dbReference type="PROSITE" id="PS51412">
    <property type="entry name" value="MACPF_2"/>
    <property type="match status" value="1"/>
</dbReference>
<evidence type="ECO:0000313" key="3">
    <source>
        <dbReference type="Proteomes" id="UP001359559"/>
    </source>
</evidence>
<accession>A0AAN9KL24</accession>
<dbReference type="Pfam" id="PF01823">
    <property type="entry name" value="MACPF"/>
    <property type="match status" value="1"/>
</dbReference>
<dbReference type="AlphaFoldDB" id="A0AAN9KL24"/>
<keyword evidence="3" id="KW-1185">Reference proteome</keyword>
<dbReference type="GO" id="GO:2000031">
    <property type="term" value="P:regulation of salicylic acid mediated signaling pathway"/>
    <property type="evidence" value="ECO:0007669"/>
    <property type="project" value="InterPro"/>
</dbReference>
<reference evidence="2 3" key="1">
    <citation type="submission" date="2024-01" db="EMBL/GenBank/DDBJ databases">
        <title>The genomes of 5 underutilized Papilionoideae crops provide insights into root nodulation and disease resistance.</title>
        <authorList>
            <person name="Yuan L."/>
        </authorList>
    </citation>
    <scope>NUCLEOTIDE SEQUENCE [LARGE SCALE GENOMIC DNA]</scope>
    <source>
        <strain evidence="2">LY-2023</strain>
        <tissue evidence="2">Leaf</tissue>
    </source>
</reference>
<proteinExistence type="predicted"/>
<evidence type="ECO:0000259" key="1">
    <source>
        <dbReference type="PROSITE" id="PS51412"/>
    </source>
</evidence>
<dbReference type="GO" id="GO:0009626">
    <property type="term" value="P:plant-type hypersensitive response"/>
    <property type="evidence" value="ECO:0007669"/>
    <property type="project" value="TreeGrafter"/>
</dbReference>
<evidence type="ECO:0000313" key="2">
    <source>
        <dbReference type="EMBL" id="KAK7318386.1"/>
    </source>
</evidence>
<dbReference type="EMBL" id="JAYKXN010000001">
    <property type="protein sequence ID" value="KAK7318386.1"/>
    <property type="molecule type" value="Genomic_DNA"/>
</dbReference>
<comment type="caution">
    <text evidence="2">The sequence shown here is derived from an EMBL/GenBank/DDBJ whole genome shotgun (WGS) entry which is preliminary data.</text>
</comment>
<sequence>MALATRDLRLERAQQAIDTIGLGFDVTKGICFDNCKRSQQRLIQINEEEQCRDLKIPDGVIIPNVPNVIKCLPGESIRIPSELLNLSEMSEQFNTAMRLVGRIPSGHFCDSFGVSSMYDHGRRTECLLAYDGWFITRYTFELDGRVVTPCDHVKQAIQAMPSACDTEAMARFIERYGTHVVVGVSMGGKDVLYARQEGDPPTSSLLKLLGNEANSRFMDSAKRYSPACDSICYDQEVNVVMIHKRRGGRSEIMSHNEWLDTVDLEPDVISLFLLPLSTLLAGSVGAGFLSHAINLYQRYRPPIEDLHKFLELQLPRQWAPSLSDAPLGSRWRIKHQAMSQLPLSIFGPVLYINTTPVDVGKRPVTGLRLVLEGTRSNRLAIQLQHLTSLPKSFPLSDKENAYFTPCASNNNHCNFNKKLKWNSFSRVCTAPVESDDSDDIVSGAQLLVDNNCLRLRLRFSRVVGGATLQKPPEWDESRDPPLPYLIFTVAHASKNQPKPGDVTIGSAVHPVGPPPTVKPRKLERFIDRSEIVRGAMHSPGYWVVSGAALSLHNAGIKLRVKYSLLNFVNGATHAVDVL</sequence>
<dbReference type="PANTHER" id="PTHR33199">
    <property type="entry name" value="MACPF DOMAIN-CONTAINING PROTEIN CAD1"/>
    <property type="match status" value="1"/>
</dbReference>
<gene>
    <name evidence="2" type="ORF">RJT34_03085</name>
</gene>
<dbReference type="InterPro" id="IPR044663">
    <property type="entry name" value="CAD1/NSL1-like"/>
</dbReference>
<dbReference type="SMART" id="SM00457">
    <property type="entry name" value="MACPF"/>
    <property type="match status" value="1"/>
</dbReference>
<dbReference type="GO" id="GO:0005886">
    <property type="term" value="C:plasma membrane"/>
    <property type="evidence" value="ECO:0007669"/>
    <property type="project" value="TreeGrafter"/>
</dbReference>
<dbReference type="Proteomes" id="UP001359559">
    <property type="component" value="Unassembled WGS sequence"/>
</dbReference>
<organism evidence="2 3">
    <name type="scientific">Clitoria ternatea</name>
    <name type="common">Butterfly pea</name>
    <dbReference type="NCBI Taxonomy" id="43366"/>
    <lineage>
        <taxon>Eukaryota</taxon>
        <taxon>Viridiplantae</taxon>
        <taxon>Streptophyta</taxon>
        <taxon>Embryophyta</taxon>
        <taxon>Tracheophyta</taxon>
        <taxon>Spermatophyta</taxon>
        <taxon>Magnoliopsida</taxon>
        <taxon>eudicotyledons</taxon>
        <taxon>Gunneridae</taxon>
        <taxon>Pentapetalae</taxon>
        <taxon>rosids</taxon>
        <taxon>fabids</taxon>
        <taxon>Fabales</taxon>
        <taxon>Fabaceae</taxon>
        <taxon>Papilionoideae</taxon>
        <taxon>50 kb inversion clade</taxon>
        <taxon>NPAAA clade</taxon>
        <taxon>indigoferoid/millettioid clade</taxon>
        <taxon>Phaseoleae</taxon>
        <taxon>Clitoria</taxon>
    </lineage>
</organism>
<dbReference type="InterPro" id="IPR020864">
    <property type="entry name" value="MACPF"/>
</dbReference>
<feature type="domain" description="MACPF" evidence="1">
    <location>
        <begin position="3"/>
        <end position="310"/>
    </location>
</feature>
<dbReference type="PANTHER" id="PTHR33199:SF14">
    <property type="entry name" value="MAC_PERFORIN DOMAIN PROTEIN"/>
    <property type="match status" value="1"/>
</dbReference>
<protein>
    <recommendedName>
        <fullName evidence="1">MACPF domain-containing protein</fullName>
    </recommendedName>
</protein>
<name>A0AAN9KL24_CLITE</name>